<keyword evidence="3" id="KW-1185">Reference proteome</keyword>
<comment type="caution">
    <text evidence="2">The sequence shown here is derived from an EMBL/GenBank/DDBJ whole genome shotgun (WGS) entry which is preliminary data.</text>
</comment>
<reference evidence="2 3" key="1">
    <citation type="submission" date="2020-02" db="EMBL/GenBank/DDBJ databases">
        <title>Draft genome sequence of Haematococcus lacustris strain NIES-144.</title>
        <authorList>
            <person name="Morimoto D."/>
            <person name="Nakagawa S."/>
            <person name="Yoshida T."/>
            <person name="Sawayama S."/>
        </authorList>
    </citation>
    <scope>NUCLEOTIDE SEQUENCE [LARGE SCALE GENOMIC DNA]</scope>
    <source>
        <strain evidence="2 3">NIES-144</strain>
    </source>
</reference>
<evidence type="ECO:0000313" key="2">
    <source>
        <dbReference type="EMBL" id="GFH15739.1"/>
    </source>
</evidence>
<dbReference type="Proteomes" id="UP000485058">
    <property type="component" value="Unassembled WGS sequence"/>
</dbReference>
<name>A0A699Z926_HAELA</name>
<gene>
    <name evidence="2" type="ORF">HaLaN_12029</name>
</gene>
<feature type="compositionally biased region" description="Polar residues" evidence="1">
    <location>
        <begin position="292"/>
        <end position="304"/>
    </location>
</feature>
<dbReference type="AlphaFoldDB" id="A0A699Z926"/>
<proteinExistence type="predicted"/>
<accession>A0A699Z926</accession>
<protein>
    <submittedName>
        <fullName evidence="2">Uncharacterized protein</fullName>
    </submittedName>
</protein>
<sequence>MSQHVNCLAFLPCSHGRHGRFGVDLAPLSKSISLSRAGTEWLTRCRWLILVDTAAGWAQDCVHSEPRLTDHARVFPRGNLHFRLRARKLPDMRVRQQQANLRRASWIFQGFLGAASFTCGVPGSLTCSEPSSSNGPATAPAQATCMLGTRLSSPASLSLGPVEGLPPSTGSAPLFLIDIGPETEEVPEPVTGRRRQMPFSECGISATPQSLPVRSSICISSSNVQHWSSADERALQHLLRGGHAQLRPHPDVLAEIATGLDCLSLGENCASDALGIPWLPQQPQSIHEAARSSAQNTGLHQQLSHAAATHSAAPLQDDSSDWQSEQSGGWRARAAQANAHLDSEESNTLGLTQVPPARGGTFQWL</sequence>
<evidence type="ECO:0000313" key="3">
    <source>
        <dbReference type="Proteomes" id="UP000485058"/>
    </source>
</evidence>
<feature type="region of interest" description="Disordered" evidence="1">
    <location>
        <begin position="285"/>
        <end position="365"/>
    </location>
</feature>
<organism evidence="2 3">
    <name type="scientific">Haematococcus lacustris</name>
    <name type="common">Green alga</name>
    <name type="synonym">Haematococcus pluvialis</name>
    <dbReference type="NCBI Taxonomy" id="44745"/>
    <lineage>
        <taxon>Eukaryota</taxon>
        <taxon>Viridiplantae</taxon>
        <taxon>Chlorophyta</taxon>
        <taxon>core chlorophytes</taxon>
        <taxon>Chlorophyceae</taxon>
        <taxon>CS clade</taxon>
        <taxon>Chlamydomonadales</taxon>
        <taxon>Haematococcaceae</taxon>
        <taxon>Haematococcus</taxon>
    </lineage>
</organism>
<dbReference type="EMBL" id="BLLF01000893">
    <property type="protein sequence ID" value="GFH15739.1"/>
    <property type="molecule type" value="Genomic_DNA"/>
</dbReference>
<evidence type="ECO:0000256" key="1">
    <source>
        <dbReference type="SAM" id="MobiDB-lite"/>
    </source>
</evidence>